<dbReference type="Proteomes" id="UP001516400">
    <property type="component" value="Unassembled WGS sequence"/>
</dbReference>
<evidence type="ECO:0000259" key="2">
    <source>
        <dbReference type="Pfam" id="PF04675"/>
    </source>
</evidence>
<name>A0ABD2PG89_9CUCU</name>
<dbReference type="GO" id="GO:0016874">
    <property type="term" value="F:ligase activity"/>
    <property type="evidence" value="ECO:0007669"/>
    <property type="project" value="UniProtKB-KW"/>
</dbReference>
<feature type="domain" description="DNA ligase ATP-dependent N-terminal" evidence="2">
    <location>
        <begin position="3"/>
        <end position="145"/>
    </location>
</feature>
<keyword evidence="4" id="KW-1185">Reference proteome</keyword>
<evidence type="ECO:0000313" key="4">
    <source>
        <dbReference type="Proteomes" id="UP001516400"/>
    </source>
</evidence>
<sequence>MISFKDVCRLCEDVQNTKGLANKKSIFEKTFVNFREDTSFNVQENYEAFYQAFRLIVPKLDHDRKSYNMKEIKIARIIIKMLNLPDGPDKRNLLNYYKMHNQNSTLDFADIVHITLRKYISTKQPTVTVLEVNEFLDSIANRESETGLDDLMLKYAEEYYKSNNNLKKVCEVLWNPSSKSNEFDLHLFEPFQPMLSKRSDGKSFMKDFPEKKLFFIENKFDGMALILQTNLGNHFQVEY</sequence>
<gene>
    <name evidence="3" type="ORF">HHI36_023333</name>
</gene>
<comment type="caution">
    <text evidence="3">The sequence shown here is derived from an EMBL/GenBank/DDBJ whole genome shotgun (WGS) entry which is preliminary data.</text>
</comment>
<dbReference type="Pfam" id="PF04675">
    <property type="entry name" value="DNA_ligase_A_N"/>
    <property type="match status" value="1"/>
</dbReference>
<keyword evidence="1" id="KW-0436">Ligase</keyword>
<dbReference type="PANTHER" id="PTHR45997">
    <property type="entry name" value="DNA LIGASE 4"/>
    <property type="match status" value="1"/>
</dbReference>
<proteinExistence type="predicted"/>
<dbReference type="InterPro" id="IPR012308">
    <property type="entry name" value="DNA_ligase_ATP-dep_N"/>
</dbReference>
<dbReference type="InterPro" id="IPR029710">
    <property type="entry name" value="LIG4"/>
</dbReference>
<dbReference type="SUPFAM" id="SSF56091">
    <property type="entry name" value="DNA ligase/mRNA capping enzyme, catalytic domain"/>
    <property type="match status" value="1"/>
</dbReference>
<evidence type="ECO:0000313" key="3">
    <source>
        <dbReference type="EMBL" id="KAL3289950.1"/>
    </source>
</evidence>
<organism evidence="3 4">
    <name type="scientific">Cryptolaemus montrouzieri</name>
    <dbReference type="NCBI Taxonomy" id="559131"/>
    <lineage>
        <taxon>Eukaryota</taxon>
        <taxon>Metazoa</taxon>
        <taxon>Ecdysozoa</taxon>
        <taxon>Arthropoda</taxon>
        <taxon>Hexapoda</taxon>
        <taxon>Insecta</taxon>
        <taxon>Pterygota</taxon>
        <taxon>Neoptera</taxon>
        <taxon>Endopterygota</taxon>
        <taxon>Coleoptera</taxon>
        <taxon>Polyphaga</taxon>
        <taxon>Cucujiformia</taxon>
        <taxon>Coccinelloidea</taxon>
        <taxon>Coccinellidae</taxon>
        <taxon>Scymninae</taxon>
        <taxon>Scymnini</taxon>
        <taxon>Cryptolaemus</taxon>
    </lineage>
</organism>
<dbReference type="AlphaFoldDB" id="A0ABD2PG89"/>
<reference evidence="3 4" key="1">
    <citation type="journal article" date="2021" name="BMC Biol.">
        <title>Horizontally acquired antibacterial genes associated with adaptive radiation of ladybird beetles.</title>
        <authorList>
            <person name="Li H.S."/>
            <person name="Tang X.F."/>
            <person name="Huang Y.H."/>
            <person name="Xu Z.Y."/>
            <person name="Chen M.L."/>
            <person name="Du X.Y."/>
            <person name="Qiu B.Y."/>
            <person name="Chen P.T."/>
            <person name="Zhang W."/>
            <person name="Slipinski A."/>
            <person name="Escalona H.E."/>
            <person name="Waterhouse R.M."/>
            <person name="Zwick A."/>
            <person name="Pang H."/>
        </authorList>
    </citation>
    <scope>NUCLEOTIDE SEQUENCE [LARGE SCALE GENOMIC DNA]</scope>
    <source>
        <strain evidence="3">SYSU2018</strain>
    </source>
</reference>
<dbReference type="InterPro" id="IPR036599">
    <property type="entry name" value="DNA_ligase_N_sf"/>
</dbReference>
<dbReference type="EMBL" id="JABFTP020000186">
    <property type="protein sequence ID" value="KAL3289950.1"/>
    <property type="molecule type" value="Genomic_DNA"/>
</dbReference>
<accession>A0ABD2PG89</accession>
<dbReference type="PANTHER" id="PTHR45997:SF1">
    <property type="entry name" value="DNA LIGASE 4"/>
    <property type="match status" value="1"/>
</dbReference>
<evidence type="ECO:0000256" key="1">
    <source>
        <dbReference type="ARBA" id="ARBA00022598"/>
    </source>
</evidence>
<protein>
    <recommendedName>
        <fullName evidence="2">DNA ligase ATP-dependent N-terminal domain-containing protein</fullName>
    </recommendedName>
</protein>
<dbReference type="Gene3D" id="1.10.3260.10">
    <property type="entry name" value="DNA ligase, ATP-dependent, N-terminal domain"/>
    <property type="match status" value="1"/>
</dbReference>